<evidence type="ECO:0000313" key="6">
    <source>
        <dbReference type="Proteomes" id="UP000604046"/>
    </source>
</evidence>
<evidence type="ECO:0000256" key="1">
    <source>
        <dbReference type="ARBA" id="ARBA00022729"/>
    </source>
</evidence>
<dbReference type="Pfam" id="PF13205">
    <property type="entry name" value="Big_5"/>
    <property type="match status" value="1"/>
</dbReference>
<evidence type="ECO:0000313" key="5">
    <source>
        <dbReference type="EMBL" id="CAE7033836.1"/>
    </source>
</evidence>
<sequence>MTMGQYFLYLPDTKKPTIDKFDPPNSVRGLGVDIQVKLFFSEPVARGRASRRVDLYRSGDASNNVPIASFNFPSKEVTLSPDALTVDLTGQLEPNSFYSIALPPSSLNDLAGNNFTGLPANVYIFGTAIEGVNADIDWQDTLWITLGIVIVVLILFIGGAVAYLVLQSGQKNARVFARAVRKTTKKPSQVAPIVVEDVDDGFYHQPAPATNSKADNVAGGGADCTPIESFRATSKVAVAWEGAKTPKLLSPTGADAILRSSSKVSLAAIAAPSQTSEKSPGHDLELLARSYSKMSLQSGRVAAPAARSPAPPPTKPDGELAAIDLHRGNSKVSLAWEGPKSLGGALQRTGPESLARSGSKLMVPVTSPKKSSLRTEGREIVRGNSKVSVQSPTGELHVGRTFSKLSVQSTGSPRGGAELPPAREARSPRPSPRGTGSRVSAR</sequence>
<feature type="domain" description="SbsA Ig-like" evidence="4">
    <location>
        <begin position="12"/>
        <end position="117"/>
    </location>
</feature>
<keyword evidence="1" id="KW-0732">Signal</keyword>
<evidence type="ECO:0000256" key="2">
    <source>
        <dbReference type="SAM" id="MobiDB-lite"/>
    </source>
</evidence>
<keyword evidence="3" id="KW-1133">Transmembrane helix</keyword>
<feature type="region of interest" description="Disordered" evidence="2">
    <location>
        <begin position="341"/>
        <end position="442"/>
    </location>
</feature>
<dbReference type="EMBL" id="CAJNDS010000247">
    <property type="protein sequence ID" value="CAE7033836.1"/>
    <property type="molecule type" value="Genomic_DNA"/>
</dbReference>
<keyword evidence="3" id="KW-0472">Membrane</keyword>
<evidence type="ECO:0000256" key="3">
    <source>
        <dbReference type="SAM" id="Phobius"/>
    </source>
</evidence>
<accession>A0A812IHT1</accession>
<organism evidence="5 6">
    <name type="scientific">Symbiodinium natans</name>
    <dbReference type="NCBI Taxonomy" id="878477"/>
    <lineage>
        <taxon>Eukaryota</taxon>
        <taxon>Sar</taxon>
        <taxon>Alveolata</taxon>
        <taxon>Dinophyceae</taxon>
        <taxon>Suessiales</taxon>
        <taxon>Symbiodiniaceae</taxon>
        <taxon>Symbiodinium</taxon>
    </lineage>
</organism>
<keyword evidence="3" id="KW-0812">Transmembrane</keyword>
<evidence type="ECO:0000259" key="4">
    <source>
        <dbReference type="Pfam" id="PF13205"/>
    </source>
</evidence>
<dbReference type="AlphaFoldDB" id="A0A812IHT1"/>
<keyword evidence="6" id="KW-1185">Reference proteome</keyword>
<protein>
    <recommendedName>
        <fullName evidence="4">SbsA Ig-like domain-containing protein</fullName>
    </recommendedName>
</protein>
<dbReference type="OrthoDB" id="432630at2759"/>
<feature type="region of interest" description="Disordered" evidence="2">
    <location>
        <begin position="299"/>
        <end position="319"/>
    </location>
</feature>
<dbReference type="Proteomes" id="UP000604046">
    <property type="component" value="Unassembled WGS sequence"/>
</dbReference>
<feature type="transmembrane region" description="Helical" evidence="3">
    <location>
        <begin position="142"/>
        <end position="166"/>
    </location>
</feature>
<feature type="compositionally biased region" description="Polar residues" evidence="2">
    <location>
        <begin position="403"/>
        <end position="412"/>
    </location>
</feature>
<proteinExistence type="predicted"/>
<reference evidence="5" key="1">
    <citation type="submission" date="2021-02" db="EMBL/GenBank/DDBJ databases">
        <authorList>
            <person name="Dougan E. K."/>
            <person name="Rhodes N."/>
            <person name="Thang M."/>
            <person name="Chan C."/>
        </authorList>
    </citation>
    <scope>NUCLEOTIDE SEQUENCE</scope>
</reference>
<comment type="caution">
    <text evidence="5">The sequence shown here is derived from an EMBL/GenBank/DDBJ whole genome shotgun (WGS) entry which is preliminary data.</text>
</comment>
<gene>
    <name evidence="5" type="ORF">SNAT2548_LOCUS4068</name>
</gene>
<dbReference type="InterPro" id="IPR032812">
    <property type="entry name" value="SbsA_Ig"/>
</dbReference>
<name>A0A812IHT1_9DINO</name>